<feature type="transmembrane region" description="Helical" evidence="5">
    <location>
        <begin position="12"/>
        <end position="38"/>
    </location>
</feature>
<dbReference type="PANTHER" id="PTHR46641:SF2">
    <property type="entry name" value="FMRFAMIDE RECEPTOR"/>
    <property type="match status" value="1"/>
</dbReference>
<dbReference type="EMBL" id="CAXITT010000416">
    <property type="protein sequence ID" value="CAL1541135.1"/>
    <property type="molecule type" value="Genomic_DNA"/>
</dbReference>
<dbReference type="InterPro" id="IPR017452">
    <property type="entry name" value="GPCR_Rhodpsn_7TM"/>
</dbReference>
<evidence type="ECO:0000259" key="6">
    <source>
        <dbReference type="PROSITE" id="PS50262"/>
    </source>
</evidence>
<comment type="caution">
    <text evidence="7">The sequence shown here is derived from an EMBL/GenBank/DDBJ whole genome shotgun (WGS) entry which is preliminary data.</text>
</comment>
<keyword evidence="8" id="KW-1185">Reference proteome</keyword>
<feature type="domain" description="G-protein coupled receptors family 1 profile" evidence="6">
    <location>
        <begin position="1"/>
        <end position="289"/>
    </location>
</feature>
<feature type="transmembrane region" description="Helical" evidence="5">
    <location>
        <begin position="99"/>
        <end position="117"/>
    </location>
</feature>
<dbReference type="PANTHER" id="PTHR46641">
    <property type="entry name" value="FMRFAMIDE RECEPTOR-RELATED"/>
    <property type="match status" value="1"/>
</dbReference>
<dbReference type="InterPro" id="IPR052954">
    <property type="entry name" value="GPCR-Ligand_Int"/>
</dbReference>
<keyword evidence="2 5" id="KW-0812">Transmembrane</keyword>
<keyword evidence="3 5" id="KW-1133">Transmembrane helix</keyword>
<dbReference type="SUPFAM" id="SSF81321">
    <property type="entry name" value="Family A G protein-coupled receptor-like"/>
    <property type="match status" value="1"/>
</dbReference>
<feature type="non-terminal residue" evidence="7">
    <location>
        <position position="1"/>
    </location>
</feature>
<dbReference type="InterPro" id="IPR000276">
    <property type="entry name" value="GPCR_Rhodpsn"/>
</dbReference>
<gene>
    <name evidence="7" type="ORF">GSLYS_00014777001</name>
</gene>
<evidence type="ECO:0000256" key="1">
    <source>
        <dbReference type="ARBA" id="ARBA00004370"/>
    </source>
</evidence>
<dbReference type="AlphaFoldDB" id="A0AAV2I3H2"/>
<evidence type="ECO:0000313" key="7">
    <source>
        <dbReference type="EMBL" id="CAL1541135.1"/>
    </source>
</evidence>
<dbReference type="Pfam" id="PF00001">
    <property type="entry name" value="7tm_1"/>
    <property type="match status" value="1"/>
</dbReference>
<dbReference type="PRINTS" id="PR00237">
    <property type="entry name" value="GPCRRHODOPSN"/>
</dbReference>
<evidence type="ECO:0000256" key="4">
    <source>
        <dbReference type="ARBA" id="ARBA00023136"/>
    </source>
</evidence>
<evidence type="ECO:0000256" key="3">
    <source>
        <dbReference type="ARBA" id="ARBA00022989"/>
    </source>
</evidence>
<evidence type="ECO:0000256" key="2">
    <source>
        <dbReference type="ARBA" id="ARBA00022692"/>
    </source>
</evidence>
<feature type="transmembrane region" description="Helical" evidence="5">
    <location>
        <begin position="229"/>
        <end position="249"/>
    </location>
</feature>
<feature type="non-terminal residue" evidence="7">
    <location>
        <position position="304"/>
    </location>
</feature>
<dbReference type="Gene3D" id="1.20.1070.10">
    <property type="entry name" value="Rhodopsin 7-helix transmembrane proteins"/>
    <property type="match status" value="1"/>
</dbReference>
<feature type="transmembrane region" description="Helical" evidence="5">
    <location>
        <begin position="269"/>
        <end position="290"/>
    </location>
</feature>
<dbReference type="PROSITE" id="PS50262">
    <property type="entry name" value="G_PROTEIN_RECEP_F1_2"/>
    <property type="match status" value="1"/>
</dbReference>
<keyword evidence="4 5" id="KW-0472">Membrane</keyword>
<protein>
    <recommendedName>
        <fullName evidence="6">G-protein coupled receptors family 1 profile domain-containing protein</fullName>
    </recommendedName>
</protein>
<dbReference type="GO" id="GO:0004930">
    <property type="term" value="F:G protein-coupled receptor activity"/>
    <property type="evidence" value="ECO:0007669"/>
    <property type="project" value="InterPro"/>
</dbReference>
<comment type="subcellular location">
    <subcellularLocation>
        <location evidence="1">Membrane</location>
    </subcellularLocation>
</comment>
<evidence type="ECO:0000313" key="8">
    <source>
        <dbReference type="Proteomes" id="UP001497497"/>
    </source>
</evidence>
<proteinExistence type="predicted"/>
<feature type="transmembrane region" description="Helical" evidence="5">
    <location>
        <begin position="151"/>
        <end position="173"/>
    </location>
</feature>
<accession>A0AAV2I3H2</accession>
<organism evidence="7 8">
    <name type="scientific">Lymnaea stagnalis</name>
    <name type="common">Great pond snail</name>
    <name type="synonym">Helix stagnalis</name>
    <dbReference type="NCBI Taxonomy" id="6523"/>
    <lineage>
        <taxon>Eukaryota</taxon>
        <taxon>Metazoa</taxon>
        <taxon>Spiralia</taxon>
        <taxon>Lophotrochozoa</taxon>
        <taxon>Mollusca</taxon>
        <taxon>Gastropoda</taxon>
        <taxon>Heterobranchia</taxon>
        <taxon>Euthyneura</taxon>
        <taxon>Panpulmonata</taxon>
        <taxon>Hygrophila</taxon>
        <taxon>Lymnaeoidea</taxon>
        <taxon>Lymnaeidae</taxon>
        <taxon>Lymnaea</taxon>
    </lineage>
</organism>
<dbReference type="GO" id="GO:0016020">
    <property type="term" value="C:membrane"/>
    <property type="evidence" value="ECO:0007669"/>
    <property type="project" value="UniProtKB-SubCell"/>
</dbReference>
<evidence type="ECO:0000256" key="5">
    <source>
        <dbReference type="SAM" id="Phobius"/>
    </source>
</evidence>
<name>A0AAV2I3H2_LYMST</name>
<sequence>FFVTGFQDSVNISLLALAIADLCCVTLSLWSSICSVFLRVQPRDFIFELYSLLIMTANLPRVIFSRVTCWITALIALERCICVTLPFRVKVVFTPRTTLATTVAVFLVTLAGHLSIYEARYWTARLDRSSNATKYYMVIFSSGWTSHLTSLLFLALPIINILTVMICTLVLTVSLSASSKWRESATTSNCPGAQYFDSNPAKSKQIKRERNGYKGKPKNLNKEMRVSKMILILTLIFIACNLPSNMLIATRNMVPAFQEIGKLQNLFRATHIFAFLLETINSSVNIFVYYRMGSKFKTEFLNIM</sequence>
<dbReference type="Proteomes" id="UP001497497">
    <property type="component" value="Unassembled WGS sequence"/>
</dbReference>
<reference evidence="7 8" key="1">
    <citation type="submission" date="2024-04" db="EMBL/GenBank/DDBJ databases">
        <authorList>
            <consortium name="Genoscope - CEA"/>
            <person name="William W."/>
        </authorList>
    </citation>
    <scope>NUCLEOTIDE SEQUENCE [LARGE SCALE GENOMIC DNA]</scope>
</reference>